<dbReference type="InParanoid" id="A0A0D0B0F6"/>
<feature type="region of interest" description="Disordered" evidence="1">
    <location>
        <begin position="85"/>
        <end position="122"/>
    </location>
</feature>
<reference evidence="3 4" key="1">
    <citation type="submission" date="2014-04" db="EMBL/GenBank/DDBJ databases">
        <authorList>
            <consortium name="DOE Joint Genome Institute"/>
            <person name="Kuo A."/>
            <person name="Ruytinx J."/>
            <person name="Rineau F."/>
            <person name="Colpaert J."/>
            <person name="Kohler A."/>
            <person name="Nagy L.G."/>
            <person name="Floudas D."/>
            <person name="Copeland A."/>
            <person name="Barry K.W."/>
            <person name="Cichocki N."/>
            <person name="Veneault-Fourrey C."/>
            <person name="LaButti K."/>
            <person name="Lindquist E.A."/>
            <person name="Lipzen A."/>
            <person name="Lundell T."/>
            <person name="Morin E."/>
            <person name="Murat C."/>
            <person name="Sun H."/>
            <person name="Tunlid A."/>
            <person name="Henrissat B."/>
            <person name="Grigoriev I.V."/>
            <person name="Hibbett D.S."/>
            <person name="Martin F."/>
            <person name="Nordberg H.P."/>
            <person name="Cantor M.N."/>
            <person name="Hua S.X."/>
        </authorList>
    </citation>
    <scope>NUCLEOTIDE SEQUENCE [LARGE SCALE GENOMIC DNA]</scope>
    <source>
        <strain evidence="3 4">UH-Slu-Lm8-n1</strain>
    </source>
</reference>
<dbReference type="GO" id="GO:0005634">
    <property type="term" value="C:nucleus"/>
    <property type="evidence" value="ECO:0007669"/>
    <property type="project" value="TreeGrafter"/>
</dbReference>
<dbReference type="GO" id="GO:0003723">
    <property type="term" value="F:RNA binding"/>
    <property type="evidence" value="ECO:0007669"/>
    <property type="project" value="InterPro"/>
</dbReference>
<dbReference type="PANTHER" id="PTHR13309">
    <property type="entry name" value="NUCLEAR FRAGILE X MENTAL RETARDATION PROTEIN INTERACTING PROTEIN 1"/>
    <property type="match status" value="1"/>
</dbReference>
<name>A0A0D0B0F6_9AGAM</name>
<dbReference type="Proteomes" id="UP000054485">
    <property type="component" value="Unassembled WGS sequence"/>
</dbReference>
<dbReference type="EMBL" id="KN835319">
    <property type="protein sequence ID" value="KIK40027.1"/>
    <property type="molecule type" value="Genomic_DNA"/>
</dbReference>
<dbReference type="HOGENOM" id="CLU_024455_0_0_1"/>
<feature type="region of interest" description="Disordered" evidence="1">
    <location>
        <begin position="337"/>
        <end position="360"/>
    </location>
</feature>
<dbReference type="OrthoDB" id="273070at2759"/>
<feature type="compositionally biased region" description="Polar residues" evidence="1">
    <location>
        <begin position="267"/>
        <end position="279"/>
    </location>
</feature>
<feature type="region of interest" description="Disordered" evidence="1">
    <location>
        <begin position="209"/>
        <end position="320"/>
    </location>
</feature>
<organism evidence="3 4">
    <name type="scientific">Suillus luteus UH-Slu-Lm8-n1</name>
    <dbReference type="NCBI Taxonomy" id="930992"/>
    <lineage>
        <taxon>Eukaryota</taxon>
        <taxon>Fungi</taxon>
        <taxon>Dikarya</taxon>
        <taxon>Basidiomycota</taxon>
        <taxon>Agaricomycotina</taxon>
        <taxon>Agaricomycetes</taxon>
        <taxon>Agaricomycetidae</taxon>
        <taxon>Boletales</taxon>
        <taxon>Suillineae</taxon>
        <taxon>Suillaceae</taxon>
        <taxon>Suillus</taxon>
    </lineage>
</organism>
<dbReference type="Pfam" id="PF10453">
    <property type="entry name" value="NUFIP1"/>
    <property type="match status" value="1"/>
</dbReference>
<sequence length="437" mass="48497">MTPRPHQQFEVGSSCRPQNLHQPEDAQHSAYAYASSQAVVAGNAITAALANPYVQHGMSPHYYQAYMQVMQPVMNAQGYTLSSTYMPQHTTSGRAPRNLSRDANSNVPVRTNERRPDSTNGQTYASWYQPGNCRCTRQGCVFTGSKKSVETHMMDRHFIFPPGWQKKDEWDTDPSLKGKPIAIQGTSLILDSQEAIDGWIAERKNRFPTTQKVEDKKRKLEEAITRGQLTPEDMGLQARRKRRKDDSSFRGQQPRGRGRGRGMGHGSHTSFTVSRTQDTSSPKKPLAAPLPPSIAEQQDRSDLDSSSDDSAPEVVSSKPPPAAEAVLVLAPQLKQELRSQPSPKPMKRPPQLQPKPPLRNPFASRPTLLRSLLLPEIRVTVSNLSQAIRFLVDNDFLRGVEMKPGEAQQKMIEVVGSTGPQLQTALSDTKSLMTAPE</sequence>
<evidence type="ECO:0000259" key="2">
    <source>
        <dbReference type="Pfam" id="PF10453"/>
    </source>
</evidence>
<keyword evidence="4" id="KW-1185">Reference proteome</keyword>
<feature type="compositionally biased region" description="Basic and acidic residues" evidence="1">
    <location>
        <begin position="212"/>
        <end position="224"/>
    </location>
</feature>
<dbReference type="STRING" id="930992.A0A0D0B0F6"/>
<dbReference type="InterPro" id="IPR019496">
    <property type="entry name" value="NUFIP1_cons_dom"/>
</dbReference>
<evidence type="ECO:0000256" key="1">
    <source>
        <dbReference type="SAM" id="MobiDB-lite"/>
    </source>
</evidence>
<proteinExistence type="predicted"/>
<gene>
    <name evidence="3" type="ORF">CY34DRAFT_88164</name>
</gene>
<protein>
    <recommendedName>
        <fullName evidence="2">FMR1-interacting protein 1 conserved domain-containing protein</fullName>
    </recommendedName>
</protein>
<feature type="region of interest" description="Disordered" evidence="1">
    <location>
        <begin position="1"/>
        <end position="23"/>
    </location>
</feature>
<evidence type="ECO:0000313" key="3">
    <source>
        <dbReference type="EMBL" id="KIK40027.1"/>
    </source>
</evidence>
<dbReference type="InterPro" id="IPR039136">
    <property type="entry name" value="NUFIP1-like"/>
</dbReference>
<reference evidence="4" key="2">
    <citation type="submission" date="2015-01" db="EMBL/GenBank/DDBJ databases">
        <title>Evolutionary Origins and Diversification of the Mycorrhizal Mutualists.</title>
        <authorList>
            <consortium name="DOE Joint Genome Institute"/>
            <consortium name="Mycorrhizal Genomics Consortium"/>
            <person name="Kohler A."/>
            <person name="Kuo A."/>
            <person name="Nagy L.G."/>
            <person name="Floudas D."/>
            <person name="Copeland A."/>
            <person name="Barry K.W."/>
            <person name="Cichocki N."/>
            <person name="Veneault-Fourrey C."/>
            <person name="LaButti K."/>
            <person name="Lindquist E.A."/>
            <person name="Lipzen A."/>
            <person name="Lundell T."/>
            <person name="Morin E."/>
            <person name="Murat C."/>
            <person name="Riley R."/>
            <person name="Ohm R."/>
            <person name="Sun H."/>
            <person name="Tunlid A."/>
            <person name="Henrissat B."/>
            <person name="Grigoriev I.V."/>
            <person name="Hibbett D.S."/>
            <person name="Martin F."/>
        </authorList>
    </citation>
    <scope>NUCLEOTIDE SEQUENCE [LARGE SCALE GENOMIC DNA]</scope>
    <source>
        <strain evidence="4">UH-Slu-Lm8-n1</strain>
    </source>
</reference>
<dbReference type="AlphaFoldDB" id="A0A0D0B0F6"/>
<dbReference type="PANTHER" id="PTHR13309:SF0">
    <property type="entry name" value="FMR1-INTERACTING PROTEIN NUFIP1"/>
    <property type="match status" value="1"/>
</dbReference>
<accession>A0A0D0B0F6</accession>
<feature type="domain" description="FMR1-interacting protein 1 conserved" evidence="2">
    <location>
        <begin position="177"/>
        <end position="228"/>
    </location>
</feature>
<evidence type="ECO:0000313" key="4">
    <source>
        <dbReference type="Proteomes" id="UP000054485"/>
    </source>
</evidence>
<dbReference type="GO" id="GO:0000492">
    <property type="term" value="P:box C/D snoRNP assembly"/>
    <property type="evidence" value="ECO:0007669"/>
    <property type="project" value="TreeGrafter"/>
</dbReference>